<dbReference type="InterPro" id="IPR003784">
    <property type="entry name" value="BioY"/>
</dbReference>
<keyword evidence="3" id="KW-1133">Transmembrane helix</keyword>
<dbReference type="EMBL" id="NWQG01000107">
    <property type="protein sequence ID" value="PDQ19847.1"/>
    <property type="molecule type" value="Genomic_DNA"/>
</dbReference>
<comment type="subcellular location">
    <subcellularLocation>
        <location evidence="2">Cell membrane</location>
        <topology evidence="2">Multi-pass membrane protein</topology>
    </subcellularLocation>
</comment>
<dbReference type="Proteomes" id="UP000219182">
    <property type="component" value="Unassembled WGS sequence"/>
</dbReference>
<protein>
    <recommendedName>
        <fullName evidence="2">Biotin transporter</fullName>
    </recommendedName>
</protein>
<gene>
    <name evidence="4" type="ORF">CN311_17580</name>
</gene>
<evidence type="ECO:0000256" key="2">
    <source>
        <dbReference type="PIRNR" id="PIRNR016661"/>
    </source>
</evidence>
<keyword evidence="5" id="KW-1185">Reference proteome</keyword>
<accession>A0A2A6FD15</accession>
<feature type="transmembrane region" description="Helical" evidence="3">
    <location>
        <begin position="55"/>
        <end position="77"/>
    </location>
</feature>
<evidence type="ECO:0000313" key="4">
    <source>
        <dbReference type="EMBL" id="PDQ19847.1"/>
    </source>
</evidence>
<evidence type="ECO:0000256" key="1">
    <source>
        <dbReference type="ARBA" id="ARBA00010692"/>
    </source>
</evidence>
<name>A0A2A6FD15_9HYPH</name>
<keyword evidence="2" id="KW-1003">Cell membrane</keyword>
<dbReference type="GO" id="GO:0005886">
    <property type="term" value="C:plasma membrane"/>
    <property type="evidence" value="ECO:0007669"/>
    <property type="project" value="UniProtKB-SubCell"/>
</dbReference>
<dbReference type="AlphaFoldDB" id="A0A2A6FD15"/>
<dbReference type="PIRSF" id="PIRSF016661">
    <property type="entry name" value="BioY"/>
    <property type="match status" value="1"/>
</dbReference>
<dbReference type="GO" id="GO:0015225">
    <property type="term" value="F:biotin transmembrane transporter activity"/>
    <property type="evidence" value="ECO:0007669"/>
    <property type="project" value="UniProtKB-UniRule"/>
</dbReference>
<feature type="transmembrane region" description="Helical" evidence="3">
    <location>
        <begin position="97"/>
        <end position="122"/>
    </location>
</feature>
<dbReference type="Gene3D" id="1.10.1760.20">
    <property type="match status" value="1"/>
</dbReference>
<dbReference type="Pfam" id="PF02632">
    <property type="entry name" value="BioY"/>
    <property type="match status" value="1"/>
</dbReference>
<keyword evidence="3" id="KW-0812">Transmembrane</keyword>
<feature type="transmembrane region" description="Helical" evidence="3">
    <location>
        <begin position="20"/>
        <end position="43"/>
    </location>
</feature>
<reference evidence="4 5" key="1">
    <citation type="submission" date="2017-09" db="EMBL/GenBank/DDBJ databases">
        <title>Mesorhizobum sanjuanii sp. nov. isolated from nodules of Lotus tenuis in saline-alkaline lowlands of Flooding Pampa.</title>
        <authorList>
            <person name="Sannazzaro A.I."/>
            <person name="Torres Tejerizo G.A."/>
            <person name="Fontana F."/>
            <person name="Cumpa Velazquez L.M."/>
            <person name="Hansen L."/>
            <person name="Pistorio M."/>
            <person name="Estrella M.J."/>
        </authorList>
    </citation>
    <scope>NUCLEOTIDE SEQUENCE [LARGE SCALE GENOMIC DNA]</scope>
    <source>
        <strain evidence="4 5">BSA136</strain>
    </source>
</reference>
<organism evidence="4 5">
    <name type="scientific">Mesorhizobium sanjuanii</name>
    <dbReference type="NCBI Taxonomy" id="2037900"/>
    <lineage>
        <taxon>Bacteria</taxon>
        <taxon>Pseudomonadati</taxon>
        <taxon>Pseudomonadota</taxon>
        <taxon>Alphaproteobacteria</taxon>
        <taxon>Hyphomicrobiales</taxon>
        <taxon>Phyllobacteriaceae</taxon>
        <taxon>Mesorhizobium</taxon>
    </lineage>
</organism>
<proteinExistence type="inferred from homology"/>
<evidence type="ECO:0000256" key="3">
    <source>
        <dbReference type="SAM" id="Phobius"/>
    </source>
</evidence>
<dbReference type="RefSeq" id="WP_097575010.1">
    <property type="nucleotide sequence ID" value="NZ_NWQG01000107.1"/>
</dbReference>
<sequence length="200" mass="20898">MSSTTLYPTLADRTFSGPNTALRNAVLVVAGSLALWLSAKLQVPFYPVPMTMQTFVVLVIGTAFGWRLGAATVALYLAEGAVGLPVFAGAPEKGIGLAYMVGPTGGYLLGYLPAAALCGFLASRGWDRRIATMALSMLVGTVVIYAFGLSWLGTVVGWDKPVLAWGLYPFVLGDLLKLALAAAVLPMAWRLSGGQPSASL</sequence>
<evidence type="ECO:0000313" key="5">
    <source>
        <dbReference type="Proteomes" id="UP000219182"/>
    </source>
</evidence>
<keyword evidence="2" id="KW-0813">Transport</keyword>
<dbReference type="PANTHER" id="PTHR34295:SF1">
    <property type="entry name" value="BIOTIN TRANSPORTER BIOY"/>
    <property type="match status" value="1"/>
</dbReference>
<dbReference type="PANTHER" id="PTHR34295">
    <property type="entry name" value="BIOTIN TRANSPORTER BIOY"/>
    <property type="match status" value="1"/>
</dbReference>
<comment type="similarity">
    <text evidence="1 2">Belongs to the BioY family.</text>
</comment>
<keyword evidence="2 3" id="KW-0472">Membrane</keyword>
<feature type="transmembrane region" description="Helical" evidence="3">
    <location>
        <begin position="165"/>
        <end position="189"/>
    </location>
</feature>
<feature type="transmembrane region" description="Helical" evidence="3">
    <location>
        <begin position="134"/>
        <end position="153"/>
    </location>
</feature>
<comment type="caution">
    <text evidence="4">The sequence shown here is derived from an EMBL/GenBank/DDBJ whole genome shotgun (WGS) entry which is preliminary data.</text>
</comment>